<evidence type="ECO:0000313" key="2">
    <source>
        <dbReference type="EMBL" id="CAB1436441.1"/>
    </source>
</evidence>
<gene>
    <name evidence="2" type="ORF">PLEPLA_LOCUS24474</name>
</gene>
<keyword evidence="3" id="KW-1185">Reference proteome</keyword>
<proteinExistence type="predicted"/>
<reference evidence="2" key="1">
    <citation type="submission" date="2020-03" db="EMBL/GenBank/DDBJ databases">
        <authorList>
            <person name="Weist P."/>
        </authorList>
    </citation>
    <scope>NUCLEOTIDE SEQUENCE</scope>
</reference>
<dbReference type="EMBL" id="CADEAL010001891">
    <property type="protein sequence ID" value="CAB1436441.1"/>
    <property type="molecule type" value="Genomic_DNA"/>
</dbReference>
<protein>
    <submittedName>
        <fullName evidence="2">Uncharacterized protein</fullName>
    </submittedName>
</protein>
<feature type="region of interest" description="Disordered" evidence="1">
    <location>
        <begin position="1"/>
        <end position="29"/>
    </location>
</feature>
<organism evidence="2 3">
    <name type="scientific">Pleuronectes platessa</name>
    <name type="common">European plaice</name>
    <dbReference type="NCBI Taxonomy" id="8262"/>
    <lineage>
        <taxon>Eukaryota</taxon>
        <taxon>Metazoa</taxon>
        <taxon>Chordata</taxon>
        <taxon>Craniata</taxon>
        <taxon>Vertebrata</taxon>
        <taxon>Euteleostomi</taxon>
        <taxon>Actinopterygii</taxon>
        <taxon>Neopterygii</taxon>
        <taxon>Teleostei</taxon>
        <taxon>Neoteleostei</taxon>
        <taxon>Acanthomorphata</taxon>
        <taxon>Carangaria</taxon>
        <taxon>Pleuronectiformes</taxon>
        <taxon>Pleuronectoidei</taxon>
        <taxon>Pleuronectidae</taxon>
        <taxon>Pleuronectes</taxon>
    </lineage>
</organism>
<dbReference type="Proteomes" id="UP001153269">
    <property type="component" value="Unassembled WGS sequence"/>
</dbReference>
<dbReference type="AlphaFoldDB" id="A0A9N7UUA3"/>
<evidence type="ECO:0000256" key="1">
    <source>
        <dbReference type="SAM" id="MobiDB-lite"/>
    </source>
</evidence>
<sequence>MEVLTHSQTLERNRTKSRDQTSSFLSSSPDNVSARVYFLRPSQNHNLQASLCNWTPSRCRSDTETRLRLDGSTSASQLRPKPPVLGRAVNVTGYNGRSSSDAALRGRRLRGAPEGGGSWSFTGAARSAPSQALRFLFAFSPWCQLSEQRCLLLTVGSCNSQL</sequence>
<feature type="compositionally biased region" description="Polar residues" evidence="1">
    <location>
        <begin position="20"/>
        <end position="29"/>
    </location>
</feature>
<accession>A0A9N7UUA3</accession>
<feature type="compositionally biased region" description="Basic and acidic residues" evidence="1">
    <location>
        <begin position="9"/>
        <end position="19"/>
    </location>
</feature>
<evidence type="ECO:0000313" key="3">
    <source>
        <dbReference type="Proteomes" id="UP001153269"/>
    </source>
</evidence>
<name>A0A9N7UUA3_PLEPL</name>
<comment type="caution">
    <text evidence="2">The sequence shown here is derived from an EMBL/GenBank/DDBJ whole genome shotgun (WGS) entry which is preliminary data.</text>
</comment>